<feature type="transmembrane region" description="Helical" evidence="1">
    <location>
        <begin position="391"/>
        <end position="408"/>
    </location>
</feature>
<gene>
    <name evidence="3" type="primary">LOC106156739</name>
</gene>
<evidence type="ECO:0000313" key="2">
    <source>
        <dbReference type="Proteomes" id="UP000085678"/>
    </source>
</evidence>
<dbReference type="GeneID" id="106156739"/>
<accession>A0A1S3HNF9</accession>
<protein>
    <submittedName>
        <fullName evidence="3">Uncharacterized protein LOC106156739</fullName>
    </submittedName>
</protein>
<keyword evidence="2" id="KW-1185">Reference proteome</keyword>
<evidence type="ECO:0000313" key="3">
    <source>
        <dbReference type="RefSeq" id="XP_013387598.1"/>
    </source>
</evidence>
<keyword evidence="1" id="KW-0472">Membrane</keyword>
<sequence length="482" mass="54203">MSEEVVAVVAPAACCCFGCVTQSLMGPWRLTVFVVVLIVKFCDLGFNILLMVDTLDELKAIDTYMLANDTNNGTIDWNRTRNIEWNKTLSSNWDNTLETNATWNRNYEITLGTNATLTTNWTTDWNTIDIETFCNFDTDFDISEKVDLFKTLFTTFQVYVGVAGFIIVFYITTWCIIYQKCKGEENQGGVWKAIGKFQVYLALSYDIPMNTMAIEMQWLKGGTDGIDCWLCSKISTCSDMEPLRLESPLRIFSDNQQERTAAELWLTLGLSSVSAFVDMISVASPYFLSTSFCYFMCCARSIDDPPGKGCLAWYVFTGIFAGIHVQMTNLTLLYFHLLPQGDFPWVFGASIMLMIYVAYGSIIGDIILTICGSSFWCIFGDMLPTVFSKRLAYHTFFLSMLTLGFELLKMILPLRHPKNSYIMIMVVGGIILTTWTLALFAALTAMCCDSKGCMTVFNLLTNQNSSNKVNPSTVPGAKFEAR</sequence>
<organism evidence="2 3">
    <name type="scientific">Lingula anatina</name>
    <name type="common">Brachiopod</name>
    <name type="synonym">Lingula unguis</name>
    <dbReference type="NCBI Taxonomy" id="7574"/>
    <lineage>
        <taxon>Eukaryota</taxon>
        <taxon>Metazoa</taxon>
        <taxon>Spiralia</taxon>
        <taxon>Lophotrochozoa</taxon>
        <taxon>Brachiopoda</taxon>
        <taxon>Linguliformea</taxon>
        <taxon>Lingulata</taxon>
        <taxon>Lingulida</taxon>
        <taxon>Linguloidea</taxon>
        <taxon>Lingulidae</taxon>
        <taxon>Lingula</taxon>
    </lineage>
</organism>
<reference evidence="3" key="1">
    <citation type="submission" date="2025-08" db="UniProtKB">
        <authorList>
            <consortium name="RefSeq"/>
        </authorList>
    </citation>
    <scope>IDENTIFICATION</scope>
    <source>
        <tissue evidence="3">Gonads</tissue>
    </source>
</reference>
<feature type="transmembrane region" description="Helical" evidence="1">
    <location>
        <begin position="156"/>
        <end position="177"/>
    </location>
</feature>
<keyword evidence="1" id="KW-0812">Transmembrane</keyword>
<name>A0A1S3HNF9_LINAN</name>
<feature type="transmembrane region" description="Helical" evidence="1">
    <location>
        <begin position="32"/>
        <end position="52"/>
    </location>
</feature>
<dbReference type="KEGG" id="lak:106156739"/>
<feature type="transmembrane region" description="Helical" evidence="1">
    <location>
        <begin position="6"/>
        <end position="25"/>
    </location>
</feature>
<dbReference type="AlphaFoldDB" id="A0A1S3HNF9"/>
<dbReference type="InParanoid" id="A0A1S3HNF9"/>
<dbReference type="RefSeq" id="XP_013387598.1">
    <property type="nucleotide sequence ID" value="XM_013532144.1"/>
</dbReference>
<keyword evidence="1" id="KW-1133">Transmembrane helix</keyword>
<feature type="transmembrane region" description="Helical" evidence="1">
    <location>
        <begin position="343"/>
        <end position="359"/>
    </location>
</feature>
<proteinExistence type="predicted"/>
<evidence type="ECO:0000256" key="1">
    <source>
        <dbReference type="SAM" id="Phobius"/>
    </source>
</evidence>
<feature type="transmembrane region" description="Helical" evidence="1">
    <location>
        <begin position="420"/>
        <end position="443"/>
    </location>
</feature>
<feature type="transmembrane region" description="Helical" evidence="1">
    <location>
        <begin position="283"/>
        <end position="299"/>
    </location>
</feature>
<dbReference type="Proteomes" id="UP000085678">
    <property type="component" value="Unplaced"/>
</dbReference>
<feature type="transmembrane region" description="Helical" evidence="1">
    <location>
        <begin position="311"/>
        <end position="337"/>
    </location>
</feature>